<sequence length="249" mass="27521">MRCTTCGRPTIRTEPVCLPCRSDTTRAARDGSLVVVLPNENARAASLRQRFVSKWYGHGGAAVRAEAVMALYSPLCMNHYVETKSIIMNGRRWVNERELFLHTFPALTCTLWSPTEPSRLCDEGVDCNVCHMIRFGPTPQMLSERCSAVAVVHEPNVPVCTTTTSTEPVRRKAPKRYVCFVCHVVLGNISWASQPSKIENGARDSKGALIDSWLVEGQGENSTLMVMQGRGYVLPVNAIVFSVAHDTLP</sequence>
<dbReference type="AlphaFoldDB" id="A0A0S4JLT9"/>
<name>A0A0S4JLT9_BODSA</name>
<dbReference type="EMBL" id="CYKH01001740">
    <property type="protein sequence ID" value="CUG89446.1"/>
    <property type="molecule type" value="Genomic_DNA"/>
</dbReference>
<protein>
    <submittedName>
        <fullName evidence="1">Uncharacterized protein</fullName>
    </submittedName>
</protein>
<dbReference type="Proteomes" id="UP000051952">
    <property type="component" value="Unassembled WGS sequence"/>
</dbReference>
<gene>
    <name evidence="1" type="ORF">BSAL_21100</name>
</gene>
<keyword evidence="2" id="KW-1185">Reference proteome</keyword>
<organism evidence="1 2">
    <name type="scientific">Bodo saltans</name>
    <name type="common">Flagellated protozoan</name>
    <dbReference type="NCBI Taxonomy" id="75058"/>
    <lineage>
        <taxon>Eukaryota</taxon>
        <taxon>Discoba</taxon>
        <taxon>Euglenozoa</taxon>
        <taxon>Kinetoplastea</taxon>
        <taxon>Metakinetoplastina</taxon>
        <taxon>Eubodonida</taxon>
        <taxon>Bodonidae</taxon>
        <taxon>Bodo</taxon>
    </lineage>
</organism>
<evidence type="ECO:0000313" key="2">
    <source>
        <dbReference type="Proteomes" id="UP000051952"/>
    </source>
</evidence>
<proteinExistence type="predicted"/>
<evidence type="ECO:0000313" key="1">
    <source>
        <dbReference type="EMBL" id="CUG89446.1"/>
    </source>
</evidence>
<reference evidence="2" key="1">
    <citation type="submission" date="2015-09" db="EMBL/GenBank/DDBJ databases">
        <authorList>
            <consortium name="Pathogen Informatics"/>
        </authorList>
    </citation>
    <scope>NUCLEOTIDE SEQUENCE [LARGE SCALE GENOMIC DNA]</scope>
    <source>
        <strain evidence="2">Lake Konstanz</strain>
    </source>
</reference>
<dbReference type="VEuPathDB" id="TriTrypDB:BSAL_21100"/>
<accession>A0A0S4JLT9</accession>